<dbReference type="Proteomes" id="UP000076321">
    <property type="component" value="Unassembled WGS sequence"/>
</dbReference>
<evidence type="ECO:0008006" key="5">
    <source>
        <dbReference type="Google" id="ProtNLM"/>
    </source>
</evidence>
<evidence type="ECO:0000313" key="4">
    <source>
        <dbReference type="Proteomes" id="UP000186883"/>
    </source>
</evidence>
<accession>A0A154MIJ8</accession>
<comment type="caution">
    <text evidence="1">The sequence shown here is derived from an EMBL/GenBank/DDBJ whole genome shotgun (WGS) entry which is preliminary data.</text>
</comment>
<dbReference type="EMBL" id="LQCI01000017">
    <property type="protein sequence ID" value="KZB84175.1"/>
    <property type="molecule type" value="Genomic_DNA"/>
</dbReference>
<evidence type="ECO:0000313" key="1">
    <source>
        <dbReference type="EMBL" id="KZB84175.1"/>
    </source>
</evidence>
<reference evidence="1 3" key="1">
    <citation type="submission" date="2015-12" db="EMBL/GenBank/DDBJ databases">
        <title>Amycolatopsis regifaucium genome sequencing and assembly.</title>
        <authorList>
            <person name="Mayilraj S."/>
        </authorList>
    </citation>
    <scope>NUCLEOTIDE SEQUENCE [LARGE SCALE GENOMIC DNA]</scope>
    <source>
        <strain evidence="1 3">GY080</strain>
    </source>
</reference>
<keyword evidence="4" id="KW-1185">Reference proteome</keyword>
<gene>
    <name evidence="2" type="ORF">ATP06_0211410</name>
    <name evidence="1" type="ORF">AVL48_34315</name>
</gene>
<sequence length="80" mass="9493">MRALKEGRLVRTAGITPVIDRRGEQHGSGLGIHRWVVEGAFALLPWFRRLRIHWEIRDDIHKGFLTLRLCRRRLKAHSFR</sequence>
<reference evidence="2 4" key="2">
    <citation type="submission" date="2016-11" db="EMBL/GenBank/DDBJ databases">
        <title>Genome sequencing of Amycolatopsis regifaucium.</title>
        <authorList>
            <person name="Mayilraj S."/>
            <person name="Kaur N."/>
        </authorList>
    </citation>
    <scope>NUCLEOTIDE SEQUENCE [LARGE SCALE GENOMIC DNA]</scope>
    <source>
        <strain evidence="2 4">GY080</strain>
    </source>
</reference>
<dbReference type="AlphaFoldDB" id="A0A154MIJ8"/>
<dbReference type="Proteomes" id="UP000186883">
    <property type="component" value="Unassembled WGS sequence"/>
</dbReference>
<evidence type="ECO:0000313" key="3">
    <source>
        <dbReference type="Proteomes" id="UP000076321"/>
    </source>
</evidence>
<evidence type="ECO:0000313" key="2">
    <source>
        <dbReference type="EMBL" id="OKA08668.1"/>
    </source>
</evidence>
<protein>
    <recommendedName>
        <fullName evidence="5">Transposase</fullName>
    </recommendedName>
</protein>
<name>A0A154MIJ8_9PSEU</name>
<dbReference type="EMBL" id="LOBU02000011">
    <property type="protein sequence ID" value="OKA08668.1"/>
    <property type="molecule type" value="Genomic_DNA"/>
</dbReference>
<proteinExistence type="predicted"/>
<organism evidence="1 3">
    <name type="scientific">Amycolatopsis regifaucium</name>
    <dbReference type="NCBI Taxonomy" id="546365"/>
    <lineage>
        <taxon>Bacteria</taxon>
        <taxon>Bacillati</taxon>
        <taxon>Actinomycetota</taxon>
        <taxon>Actinomycetes</taxon>
        <taxon>Pseudonocardiales</taxon>
        <taxon>Pseudonocardiaceae</taxon>
        <taxon>Amycolatopsis</taxon>
    </lineage>
</organism>